<dbReference type="EMBL" id="CAJOAX010001792">
    <property type="protein sequence ID" value="CAF3745628.1"/>
    <property type="molecule type" value="Genomic_DNA"/>
</dbReference>
<dbReference type="Proteomes" id="UP000663823">
    <property type="component" value="Unassembled WGS sequence"/>
</dbReference>
<proteinExistence type="predicted"/>
<feature type="non-terminal residue" evidence="1">
    <location>
        <position position="1"/>
    </location>
</feature>
<name>A0A818Y397_9BILA</name>
<gene>
    <name evidence="1" type="ORF">OTI717_LOCUS15283</name>
</gene>
<evidence type="ECO:0000313" key="2">
    <source>
        <dbReference type="Proteomes" id="UP000663823"/>
    </source>
</evidence>
<accession>A0A818Y397</accession>
<organism evidence="1 2">
    <name type="scientific">Rotaria sordida</name>
    <dbReference type="NCBI Taxonomy" id="392033"/>
    <lineage>
        <taxon>Eukaryota</taxon>
        <taxon>Metazoa</taxon>
        <taxon>Spiralia</taxon>
        <taxon>Gnathifera</taxon>
        <taxon>Rotifera</taxon>
        <taxon>Eurotatoria</taxon>
        <taxon>Bdelloidea</taxon>
        <taxon>Philodinida</taxon>
        <taxon>Philodinidae</taxon>
        <taxon>Rotaria</taxon>
    </lineage>
</organism>
<protein>
    <submittedName>
        <fullName evidence="1">Uncharacterized protein</fullName>
    </submittedName>
</protein>
<dbReference type="AlphaFoldDB" id="A0A818Y397"/>
<comment type="caution">
    <text evidence="1">The sequence shown here is derived from an EMBL/GenBank/DDBJ whole genome shotgun (WGS) entry which is preliminary data.</text>
</comment>
<sequence>AANTVASHIHSSDDAAPVICVLDRVDAKKTAI</sequence>
<evidence type="ECO:0000313" key="1">
    <source>
        <dbReference type="EMBL" id="CAF3745628.1"/>
    </source>
</evidence>
<reference evidence="1" key="1">
    <citation type="submission" date="2021-02" db="EMBL/GenBank/DDBJ databases">
        <authorList>
            <person name="Nowell W R."/>
        </authorList>
    </citation>
    <scope>NUCLEOTIDE SEQUENCE</scope>
</reference>